<reference evidence="2 3" key="1">
    <citation type="submission" date="2019-02" db="EMBL/GenBank/DDBJ databases">
        <title>Genomic Encyclopedia of Type Strains, Phase IV (KMG-IV): sequencing the most valuable type-strain genomes for metagenomic binning, comparative biology and taxonomic classification.</title>
        <authorList>
            <person name="Goeker M."/>
        </authorList>
    </citation>
    <scope>NUCLEOTIDE SEQUENCE [LARGE SCALE GENOMIC DNA]</scope>
    <source>
        <strain evidence="2 3">DSM 18116</strain>
    </source>
</reference>
<organism evidence="2 3">
    <name type="scientific">Pseudobacter ginsenosidimutans</name>
    <dbReference type="NCBI Taxonomy" id="661488"/>
    <lineage>
        <taxon>Bacteria</taxon>
        <taxon>Pseudomonadati</taxon>
        <taxon>Bacteroidota</taxon>
        <taxon>Chitinophagia</taxon>
        <taxon>Chitinophagales</taxon>
        <taxon>Chitinophagaceae</taxon>
        <taxon>Pseudobacter</taxon>
    </lineage>
</organism>
<feature type="transmembrane region" description="Helical" evidence="1">
    <location>
        <begin position="261"/>
        <end position="280"/>
    </location>
</feature>
<comment type="caution">
    <text evidence="2">The sequence shown here is derived from an EMBL/GenBank/DDBJ whole genome shotgun (WGS) entry which is preliminary data.</text>
</comment>
<dbReference type="RefSeq" id="WP_130538658.1">
    <property type="nucleotide sequence ID" value="NZ_CP042431.1"/>
</dbReference>
<dbReference type="OrthoDB" id="176999at2"/>
<evidence type="ECO:0000313" key="2">
    <source>
        <dbReference type="EMBL" id="RZS74177.1"/>
    </source>
</evidence>
<feature type="transmembrane region" description="Helical" evidence="1">
    <location>
        <begin position="745"/>
        <end position="764"/>
    </location>
</feature>
<dbReference type="Pfam" id="PF12679">
    <property type="entry name" value="ABC2_membrane_2"/>
    <property type="match status" value="1"/>
</dbReference>
<proteinExistence type="predicted"/>
<dbReference type="AlphaFoldDB" id="A0A4Q7MY93"/>
<dbReference type="GO" id="GO:0140359">
    <property type="term" value="F:ABC-type transporter activity"/>
    <property type="evidence" value="ECO:0007669"/>
    <property type="project" value="InterPro"/>
</dbReference>
<sequence>MRIIFKIAKAELRNLFYSPVAWVIVVAFLILAGMQFSDLLVNVASQQQFYQDNSKEWKGFDRPLSMLLYDGAYRYLLENLFLFIPLLTMGVISREIQGGTIRLLGSSPVRTRDIVLGKYLGLVIYNMILLLPVAFLMIAGYFSIVQAEYKVFMSALLGIFLLSCTYSAIGLYVSSLTNYQVVAALCTFLLFIVLANMSIFWQQHDFFRDLSWFLNIAGRVDSFLGGLITTNNLAYFFLIIFLFVGFTFLRLHNRQESGKWYFFFARYIALLVVVLALGYLTSKPHFIGYMDVTRGKVNTIHPAIQKVVEELGDGPLKVTFYSNLMHPTGVNGFPSARNQYLWGVWGKYQRFHPNIDFGYVYYYDLMDDDTMFRKTYPNKTLEEVAKKFIRLNGLPKSIFKTPAEIRKMINLQDEGLRAVMQLEYKGKKTFLRTFEDFKFWPDQDQVAGAISMLTRDSIPQLYFSTGHYERSPFKSGEREYSGQAMLKLSRGALLNLGVKSDTLNLGKSSIPSKGIFVLADPKSALSPDEQEKITQYLNSGGDAIFYAEPGKQLMLNPVLRTIGVELEDGIIVKPNKNEMAHMVLPEVTDTAKYMADEEVLWKFRYEKVPIQIYFPGTASIRYEEANGFRIEPIFEMTDTTGTWRERGQFVPDSAAPVYSPTEGDVKEKKYVTGIKLTRQINNREQRIIVTAESDFMSLIRGSGAAWKNAAYSWLLRNEYPFYFNYPSPVDQLLTIRRKTSEKIRWVFVYILPGIAIAAGTILLIRRKRK</sequence>
<dbReference type="GO" id="GO:0005886">
    <property type="term" value="C:plasma membrane"/>
    <property type="evidence" value="ECO:0007669"/>
    <property type="project" value="UniProtKB-SubCell"/>
</dbReference>
<accession>A0A4Q7MY93</accession>
<keyword evidence="1" id="KW-1133">Transmembrane helix</keyword>
<evidence type="ECO:0000313" key="3">
    <source>
        <dbReference type="Proteomes" id="UP000293874"/>
    </source>
</evidence>
<feature type="transmembrane region" description="Helical" evidence="1">
    <location>
        <begin position="181"/>
        <end position="203"/>
    </location>
</feature>
<feature type="transmembrane region" description="Helical" evidence="1">
    <location>
        <begin position="72"/>
        <end position="92"/>
    </location>
</feature>
<name>A0A4Q7MY93_9BACT</name>
<dbReference type="Proteomes" id="UP000293874">
    <property type="component" value="Unassembled WGS sequence"/>
</dbReference>
<dbReference type="EMBL" id="SGXA01000001">
    <property type="protein sequence ID" value="RZS74177.1"/>
    <property type="molecule type" value="Genomic_DNA"/>
</dbReference>
<keyword evidence="1" id="KW-0812">Transmembrane</keyword>
<protein>
    <submittedName>
        <fullName evidence="2">ABC-2 type transport system permease protein</fullName>
    </submittedName>
</protein>
<gene>
    <name evidence="2" type="ORF">EV199_0021</name>
</gene>
<evidence type="ECO:0000256" key="1">
    <source>
        <dbReference type="SAM" id="Phobius"/>
    </source>
</evidence>
<feature type="transmembrane region" description="Helical" evidence="1">
    <location>
        <begin position="12"/>
        <end position="32"/>
    </location>
</feature>
<dbReference type="PANTHER" id="PTHR43471">
    <property type="entry name" value="ABC TRANSPORTER PERMEASE"/>
    <property type="match status" value="1"/>
</dbReference>
<keyword evidence="1" id="KW-0472">Membrane</keyword>
<feature type="transmembrane region" description="Helical" evidence="1">
    <location>
        <begin position="119"/>
        <end position="145"/>
    </location>
</feature>
<feature type="transmembrane region" description="Helical" evidence="1">
    <location>
        <begin position="151"/>
        <end position="174"/>
    </location>
</feature>
<keyword evidence="3" id="KW-1185">Reference proteome</keyword>
<feature type="transmembrane region" description="Helical" evidence="1">
    <location>
        <begin position="223"/>
        <end position="249"/>
    </location>
</feature>